<feature type="transmembrane region" description="Helical" evidence="1">
    <location>
        <begin position="37"/>
        <end position="59"/>
    </location>
</feature>
<organism evidence="2 3">
    <name type="scientific">Bartonella japonica</name>
    <dbReference type="NCBI Taxonomy" id="357761"/>
    <lineage>
        <taxon>Bacteria</taxon>
        <taxon>Pseudomonadati</taxon>
        <taxon>Pseudomonadota</taxon>
        <taxon>Alphaproteobacteria</taxon>
        <taxon>Hyphomicrobiales</taxon>
        <taxon>Bartonellaceae</taxon>
        <taxon>Bartonella</taxon>
    </lineage>
</organism>
<feature type="transmembrane region" description="Helical" evidence="1">
    <location>
        <begin position="6"/>
        <end position="25"/>
    </location>
</feature>
<proteinExistence type="predicted"/>
<protein>
    <submittedName>
        <fullName evidence="2">Uncharacterized protein</fullName>
    </submittedName>
</protein>
<dbReference type="Proteomes" id="UP001549112">
    <property type="component" value="Unassembled WGS sequence"/>
</dbReference>
<keyword evidence="1" id="KW-1133">Transmembrane helix</keyword>
<gene>
    <name evidence="2" type="ORF">ABID39_001632</name>
</gene>
<feature type="transmembrane region" description="Helical" evidence="1">
    <location>
        <begin position="71"/>
        <end position="89"/>
    </location>
</feature>
<evidence type="ECO:0000313" key="3">
    <source>
        <dbReference type="Proteomes" id="UP001549112"/>
    </source>
</evidence>
<sequence length="176" mass="19739">MITETLFFIGAYIAVFLIMLFNAVLVIKKAGKKGKEIVAYCVVLFTPTFVPWLPVAMIYNYIENDLVEKVIGISLAISFVSFISLCMTINSMREDGVPNDIKDIAFITFGIPALICAFIGAIIALFMWNITIGVIIIGLLIFISITKYFGVIFVIIIEILWLVLMIALIKFIWKIV</sequence>
<reference evidence="2 3" key="1">
    <citation type="submission" date="2024-06" db="EMBL/GenBank/DDBJ databases">
        <title>Genomic Encyclopedia of Type Strains, Phase IV (KMG-IV): sequencing the most valuable type-strain genomes for metagenomic binning, comparative biology and taxonomic classification.</title>
        <authorList>
            <person name="Goeker M."/>
        </authorList>
    </citation>
    <scope>NUCLEOTIDE SEQUENCE [LARGE SCALE GENOMIC DNA]</scope>
    <source>
        <strain evidence="2 3">DSM 23650</strain>
    </source>
</reference>
<dbReference type="RefSeq" id="WP_354187604.1">
    <property type="nucleotide sequence ID" value="NZ_JBEPLT010000054.1"/>
</dbReference>
<evidence type="ECO:0000313" key="2">
    <source>
        <dbReference type="EMBL" id="MET3560916.1"/>
    </source>
</evidence>
<feature type="transmembrane region" description="Helical" evidence="1">
    <location>
        <begin position="109"/>
        <end position="142"/>
    </location>
</feature>
<feature type="transmembrane region" description="Helical" evidence="1">
    <location>
        <begin position="148"/>
        <end position="173"/>
    </location>
</feature>
<accession>A0ABV2FQU8</accession>
<keyword evidence="1" id="KW-0812">Transmembrane</keyword>
<evidence type="ECO:0000256" key="1">
    <source>
        <dbReference type="SAM" id="Phobius"/>
    </source>
</evidence>
<keyword evidence="1" id="KW-0472">Membrane</keyword>
<comment type="caution">
    <text evidence="2">The sequence shown here is derived from an EMBL/GenBank/DDBJ whole genome shotgun (WGS) entry which is preliminary data.</text>
</comment>
<dbReference type="EMBL" id="JBEPLT010000054">
    <property type="protein sequence ID" value="MET3560916.1"/>
    <property type="molecule type" value="Genomic_DNA"/>
</dbReference>
<keyword evidence="3" id="KW-1185">Reference proteome</keyword>
<name>A0ABV2FQU8_9HYPH</name>